<proteinExistence type="predicted"/>
<evidence type="ECO:0000256" key="1">
    <source>
        <dbReference type="SAM" id="Phobius"/>
    </source>
</evidence>
<protein>
    <submittedName>
        <fullName evidence="2">Uncharacterized protein</fullName>
    </submittedName>
</protein>
<dbReference type="PATRIC" id="fig|1114972.6.peg.1797"/>
<organism evidence="2 3">
    <name type="scientific">Furfurilactobacillus rossiae DSM 15814</name>
    <dbReference type="NCBI Taxonomy" id="1114972"/>
    <lineage>
        <taxon>Bacteria</taxon>
        <taxon>Bacillati</taxon>
        <taxon>Bacillota</taxon>
        <taxon>Bacilli</taxon>
        <taxon>Lactobacillales</taxon>
        <taxon>Lactobacillaceae</taxon>
        <taxon>Furfurilactobacillus</taxon>
    </lineage>
</organism>
<keyword evidence="1" id="KW-1133">Transmembrane helix</keyword>
<sequence>MIVDVAVIRALVVPFLVTTLLAQVATEGHFKWLNFKFILSAFWNEVNVYELLVSASLLWLALNNIQAGHTFLGGIMRLKNAGLNLQTLTSAGGLLWLFIIGSSLVTTSIFEEE</sequence>
<dbReference type="STRING" id="1114972.FD35_GL001762"/>
<keyword evidence="1" id="KW-0472">Membrane</keyword>
<dbReference type="AlphaFoldDB" id="A0A0R1RIS9"/>
<keyword evidence="1" id="KW-0812">Transmembrane</keyword>
<keyword evidence="3" id="KW-1185">Reference proteome</keyword>
<reference evidence="2 3" key="1">
    <citation type="journal article" date="2015" name="Genome Announc.">
        <title>Expanding the biotechnology potential of lactobacilli through comparative genomics of 213 strains and associated genera.</title>
        <authorList>
            <person name="Sun Z."/>
            <person name="Harris H.M."/>
            <person name="McCann A."/>
            <person name="Guo C."/>
            <person name="Argimon S."/>
            <person name="Zhang W."/>
            <person name="Yang X."/>
            <person name="Jeffery I.B."/>
            <person name="Cooney J.C."/>
            <person name="Kagawa T.F."/>
            <person name="Liu W."/>
            <person name="Song Y."/>
            <person name="Salvetti E."/>
            <person name="Wrobel A."/>
            <person name="Rasinkangas P."/>
            <person name="Parkhill J."/>
            <person name="Rea M.C."/>
            <person name="O'Sullivan O."/>
            <person name="Ritari J."/>
            <person name="Douillard F.P."/>
            <person name="Paul Ross R."/>
            <person name="Yang R."/>
            <person name="Briner A.E."/>
            <person name="Felis G.E."/>
            <person name="de Vos W.M."/>
            <person name="Barrangou R."/>
            <person name="Klaenhammer T.R."/>
            <person name="Caufield P.W."/>
            <person name="Cui Y."/>
            <person name="Zhang H."/>
            <person name="O'Toole P.W."/>
        </authorList>
    </citation>
    <scope>NUCLEOTIDE SEQUENCE [LARGE SCALE GENOMIC DNA]</scope>
    <source>
        <strain evidence="2 3">DSM 15814</strain>
    </source>
</reference>
<comment type="caution">
    <text evidence="2">The sequence shown here is derived from an EMBL/GenBank/DDBJ whole genome shotgun (WGS) entry which is preliminary data.</text>
</comment>
<evidence type="ECO:0000313" key="2">
    <source>
        <dbReference type="EMBL" id="KRL56663.1"/>
    </source>
</evidence>
<feature type="transmembrane region" description="Helical" evidence="1">
    <location>
        <begin position="46"/>
        <end position="62"/>
    </location>
</feature>
<dbReference type="EMBL" id="AZFF01000003">
    <property type="protein sequence ID" value="KRL56663.1"/>
    <property type="molecule type" value="Genomic_DNA"/>
</dbReference>
<accession>A0A0R1RIS9</accession>
<dbReference type="Proteomes" id="UP000051999">
    <property type="component" value="Unassembled WGS sequence"/>
</dbReference>
<name>A0A0R1RIS9_9LACO</name>
<gene>
    <name evidence="2" type="ORF">FD35_GL001762</name>
</gene>
<feature type="transmembrane region" description="Helical" evidence="1">
    <location>
        <begin position="83"/>
        <end position="110"/>
    </location>
</feature>
<evidence type="ECO:0000313" key="3">
    <source>
        <dbReference type="Proteomes" id="UP000051999"/>
    </source>
</evidence>